<dbReference type="AlphaFoldDB" id="A0A2P2QCL7"/>
<dbReference type="EMBL" id="GGEC01084195">
    <property type="protein sequence ID" value="MBX64679.1"/>
    <property type="molecule type" value="Transcribed_RNA"/>
</dbReference>
<proteinExistence type="predicted"/>
<accession>A0A2P2QCL7</accession>
<name>A0A2P2QCL7_RHIMU</name>
<evidence type="ECO:0000313" key="1">
    <source>
        <dbReference type="EMBL" id="MBX64679.1"/>
    </source>
</evidence>
<organism evidence="1">
    <name type="scientific">Rhizophora mucronata</name>
    <name type="common">Asiatic mangrove</name>
    <dbReference type="NCBI Taxonomy" id="61149"/>
    <lineage>
        <taxon>Eukaryota</taxon>
        <taxon>Viridiplantae</taxon>
        <taxon>Streptophyta</taxon>
        <taxon>Embryophyta</taxon>
        <taxon>Tracheophyta</taxon>
        <taxon>Spermatophyta</taxon>
        <taxon>Magnoliopsida</taxon>
        <taxon>eudicotyledons</taxon>
        <taxon>Gunneridae</taxon>
        <taxon>Pentapetalae</taxon>
        <taxon>rosids</taxon>
        <taxon>fabids</taxon>
        <taxon>Malpighiales</taxon>
        <taxon>Rhizophoraceae</taxon>
        <taxon>Rhizophora</taxon>
    </lineage>
</organism>
<reference evidence="1" key="1">
    <citation type="submission" date="2018-02" db="EMBL/GenBank/DDBJ databases">
        <title>Rhizophora mucronata_Transcriptome.</title>
        <authorList>
            <person name="Meera S.P."/>
            <person name="Sreeshan A."/>
            <person name="Augustine A."/>
        </authorList>
    </citation>
    <scope>NUCLEOTIDE SEQUENCE</scope>
    <source>
        <tissue evidence="1">Leaf</tissue>
    </source>
</reference>
<protein>
    <submittedName>
        <fullName evidence="1">Uncharacterized protein</fullName>
    </submittedName>
</protein>
<sequence>MLVFDSSIKMPTVALTYISTA</sequence>